<dbReference type="SUPFAM" id="SSF52413">
    <property type="entry name" value="UDP-glucose/GDP-mannose dehydrogenase C-terminal domain"/>
    <property type="match status" value="1"/>
</dbReference>
<dbReference type="InterPro" id="IPR008927">
    <property type="entry name" value="6-PGluconate_DH-like_C_sf"/>
</dbReference>
<dbReference type="InterPro" id="IPR001732">
    <property type="entry name" value="UDP-Glc/GDP-Man_DH_N"/>
</dbReference>
<comment type="similarity">
    <text evidence="3">Belongs to the UDP-glucose/GDP-mannose dehydrogenase family.</text>
</comment>
<proteinExistence type="inferred from homology"/>
<keyword evidence="1" id="KW-0560">Oxidoreductase</keyword>
<feature type="domain" description="UDP-glucose/GDP-mannose dehydrogenase C-terminal" evidence="4">
    <location>
        <begin position="328"/>
        <end position="423"/>
    </location>
</feature>
<dbReference type="PANTHER" id="PTHR43491:SF1">
    <property type="entry name" value="UDP-N-ACETYL-D-MANNOSAMINE DEHYDROGENASE"/>
    <property type="match status" value="1"/>
</dbReference>
<name>A0A9D5Q4X9_9BACT</name>
<dbReference type="GO" id="GO:0016616">
    <property type="term" value="F:oxidoreductase activity, acting on the CH-OH group of donors, NAD or NADP as acceptor"/>
    <property type="evidence" value="ECO:0007669"/>
    <property type="project" value="InterPro"/>
</dbReference>
<organism evidence="5 6">
    <name type="scientific">candidate division KSB3 bacterium</name>
    <dbReference type="NCBI Taxonomy" id="2044937"/>
    <lineage>
        <taxon>Bacteria</taxon>
        <taxon>candidate division KSB3</taxon>
    </lineage>
</organism>
<keyword evidence="2" id="KW-0520">NAD</keyword>
<evidence type="ECO:0000256" key="1">
    <source>
        <dbReference type="ARBA" id="ARBA00023002"/>
    </source>
</evidence>
<dbReference type="InterPro" id="IPR036220">
    <property type="entry name" value="UDP-Glc/GDP-Man_DH_C_sf"/>
</dbReference>
<dbReference type="Pfam" id="PF03720">
    <property type="entry name" value="UDPG_MGDP_dh_C"/>
    <property type="match status" value="1"/>
</dbReference>
<gene>
    <name evidence="5" type="ORF">GF339_03725</name>
</gene>
<dbReference type="PANTHER" id="PTHR43491">
    <property type="entry name" value="UDP-N-ACETYL-D-MANNOSAMINE DEHYDROGENASE"/>
    <property type="match status" value="1"/>
</dbReference>
<dbReference type="GO" id="GO:0051287">
    <property type="term" value="F:NAD binding"/>
    <property type="evidence" value="ECO:0007669"/>
    <property type="project" value="InterPro"/>
</dbReference>
<evidence type="ECO:0000256" key="2">
    <source>
        <dbReference type="ARBA" id="ARBA00023027"/>
    </source>
</evidence>
<dbReference type="InterPro" id="IPR028359">
    <property type="entry name" value="UDP_ManNAc/GlcNAc_DH"/>
</dbReference>
<evidence type="ECO:0000313" key="5">
    <source>
        <dbReference type="EMBL" id="MBD3323667.1"/>
    </source>
</evidence>
<evidence type="ECO:0000313" key="6">
    <source>
        <dbReference type="Proteomes" id="UP000649604"/>
    </source>
</evidence>
<dbReference type="PIRSF" id="PIRSF500136">
    <property type="entry name" value="UDP_ManNAc_DH"/>
    <property type="match status" value="1"/>
</dbReference>
<dbReference type="Proteomes" id="UP000649604">
    <property type="component" value="Unassembled WGS sequence"/>
</dbReference>
<dbReference type="InterPro" id="IPR014026">
    <property type="entry name" value="UDP-Glc/GDP-Man_DH_dimer"/>
</dbReference>
<dbReference type="AlphaFoldDB" id="A0A9D5Q4X9"/>
<dbReference type="InterPro" id="IPR017476">
    <property type="entry name" value="UDP-Glc/GDP-Man"/>
</dbReference>
<dbReference type="EMBL" id="WJJP01000115">
    <property type="protein sequence ID" value="MBD3323667.1"/>
    <property type="molecule type" value="Genomic_DNA"/>
</dbReference>
<dbReference type="NCBIfam" id="TIGR03026">
    <property type="entry name" value="NDP-sugDHase"/>
    <property type="match status" value="1"/>
</dbReference>
<dbReference type="InterPro" id="IPR014027">
    <property type="entry name" value="UDP-Glc/GDP-Man_DH_C"/>
</dbReference>
<dbReference type="SUPFAM" id="SSF48179">
    <property type="entry name" value="6-phosphogluconate dehydrogenase C-terminal domain-like"/>
    <property type="match status" value="1"/>
</dbReference>
<sequence>MEHLIAKIQEKHAIIGIIGLGYVGLPLAVEFGKAGFSVVGIDVEPRKIELLNQGSSYIQDVPDSDVSDLLHTRRFTATTDFSVLTTVDAISICVPTPLRKTKDPDISYIVAAVEEIAKYLHPLQLIVLESTTYPGTTDEIILPALTNTGLTVGKDFLLAFSPERVDPGNSRYTTQNTPKVIGGVTPHCVKVAKLLYEQAINTVIPVSSTKSAEMVKLLENTFRSVNIGLVNEIALMCDKLGINVWEVIDAAATKPFGFMPFYPGPGLGGHCIPIDPYYLAWKMKTLNYNARFIELAGEINASMPGYVAIKVADALNDARKSVNGSKILMLGIAYKKDISDLRESPALDIFQILERKGAHLWYNDPYIPEFSKDQLRCSSTDLSEELVASMDCVVLVTDHSCYDYQWLVDHAKIFMDTRNATKDVQDRNQVVLKL</sequence>
<protein>
    <submittedName>
        <fullName evidence="5">Nucleotide sugar dehydrogenase</fullName>
    </submittedName>
</protein>
<dbReference type="GO" id="GO:0000271">
    <property type="term" value="P:polysaccharide biosynthetic process"/>
    <property type="evidence" value="ECO:0007669"/>
    <property type="project" value="InterPro"/>
</dbReference>
<evidence type="ECO:0000259" key="4">
    <source>
        <dbReference type="SMART" id="SM00984"/>
    </source>
</evidence>
<accession>A0A9D5Q4X9</accession>
<dbReference type="SMART" id="SM00984">
    <property type="entry name" value="UDPG_MGDP_dh_C"/>
    <property type="match status" value="1"/>
</dbReference>
<comment type="caution">
    <text evidence="5">The sequence shown here is derived from an EMBL/GenBank/DDBJ whole genome shotgun (WGS) entry which is preliminary data.</text>
</comment>
<dbReference type="GO" id="GO:0016628">
    <property type="term" value="F:oxidoreductase activity, acting on the CH-CH group of donors, NAD or NADP as acceptor"/>
    <property type="evidence" value="ECO:0007669"/>
    <property type="project" value="InterPro"/>
</dbReference>
<reference evidence="5" key="1">
    <citation type="submission" date="2019-11" db="EMBL/GenBank/DDBJ databases">
        <title>Microbial mats filling the niche in hypersaline microbial mats.</title>
        <authorList>
            <person name="Wong H.L."/>
            <person name="Macleod F.I."/>
            <person name="White R.A. III"/>
            <person name="Burns B.P."/>
        </authorList>
    </citation>
    <scope>NUCLEOTIDE SEQUENCE</scope>
    <source>
        <strain evidence="5">Rbin_158</strain>
    </source>
</reference>
<dbReference type="InterPro" id="IPR036291">
    <property type="entry name" value="NAD(P)-bd_dom_sf"/>
</dbReference>
<dbReference type="Pfam" id="PF00984">
    <property type="entry name" value="UDPG_MGDP_dh"/>
    <property type="match status" value="1"/>
</dbReference>
<dbReference type="SUPFAM" id="SSF51735">
    <property type="entry name" value="NAD(P)-binding Rossmann-fold domains"/>
    <property type="match status" value="1"/>
</dbReference>
<dbReference type="Pfam" id="PF03721">
    <property type="entry name" value="UDPG_MGDP_dh_N"/>
    <property type="match status" value="1"/>
</dbReference>
<evidence type="ECO:0000256" key="3">
    <source>
        <dbReference type="PIRNR" id="PIRNR000124"/>
    </source>
</evidence>
<dbReference type="Gene3D" id="3.40.50.720">
    <property type="entry name" value="NAD(P)-binding Rossmann-like Domain"/>
    <property type="match status" value="2"/>
</dbReference>
<dbReference type="PIRSF" id="PIRSF000124">
    <property type="entry name" value="UDPglc_GDPman_dh"/>
    <property type="match status" value="1"/>
</dbReference>